<sequence length="141" mass="14025">MVSSIASSSPVSSSTASSAASSSGTNASPPATVDYSSFLQLLVAELKNQDPTSPTDPTQYMSQLASFSSVEQQVQTNSKLDSLLTASSLGQAETVIGKTITSADGSISGKVQSVTVSSGTATATLDNGGQVKLADGISIGS</sequence>
<comment type="function">
    <text evidence="4">Required for flagellar hook formation. May act as a scaffolding protein.</text>
</comment>
<evidence type="ECO:0000256" key="5">
    <source>
        <dbReference type="SAM" id="MobiDB-lite"/>
    </source>
</evidence>
<evidence type="ECO:0000313" key="7">
    <source>
        <dbReference type="Proteomes" id="UP000001695"/>
    </source>
</evidence>
<gene>
    <name evidence="6" type="ordered locus">Bind_3552</name>
</gene>
<keyword evidence="3" id="KW-1005">Bacterial flagellum biogenesis</keyword>
<feature type="region of interest" description="Disordered" evidence="5">
    <location>
        <begin position="1"/>
        <end position="29"/>
    </location>
</feature>
<dbReference type="GO" id="GO:0044781">
    <property type="term" value="P:bacterial-type flagellum organization"/>
    <property type="evidence" value="ECO:0007669"/>
    <property type="project" value="UniProtKB-KW"/>
</dbReference>
<evidence type="ECO:0000256" key="2">
    <source>
        <dbReference type="ARBA" id="ARBA00016013"/>
    </source>
</evidence>
<dbReference type="Proteomes" id="UP000001695">
    <property type="component" value="Chromosome"/>
</dbReference>
<comment type="similarity">
    <text evidence="1">Belongs to the FlgD family.</text>
</comment>
<reference evidence="7" key="1">
    <citation type="submission" date="2008-03" db="EMBL/GenBank/DDBJ databases">
        <title>Complete sequence of chromosome of Beijerinckia indica subsp. indica ATCC 9039.</title>
        <authorList>
            <consortium name="US DOE Joint Genome Institute"/>
            <person name="Copeland A."/>
            <person name="Lucas S."/>
            <person name="Lapidus A."/>
            <person name="Glavina del Rio T."/>
            <person name="Dalin E."/>
            <person name="Tice H."/>
            <person name="Bruce D."/>
            <person name="Goodwin L."/>
            <person name="Pitluck S."/>
            <person name="LaButti K."/>
            <person name="Schmutz J."/>
            <person name="Larimer F."/>
            <person name="Land M."/>
            <person name="Hauser L."/>
            <person name="Kyrpides N."/>
            <person name="Mikhailova N."/>
            <person name="Dunfield P.F."/>
            <person name="Dedysh S.N."/>
            <person name="Liesack W."/>
            <person name="Saw J.H."/>
            <person name="Alam M."/>
            <person name="Chen Y."/>
            <person name="Murrell J.C."/>
            <person name="Richardson P."/>
        </authorList>
    </citation>
    <scope>NUCLEOTIDE SEQUENCE [LARGE SCALE GENOMIC DNA]</scope>
    <source>
        <strain evidence="7">ATCC 9039 / DSM 1715 / NCIMB 8712</strain>
    </source>
</reference>
<dbReference type="EMBL" id="CP001016">
    <property type="protein sequence ID" value="ACB97109.1"/>
    <property type="molecule type" value="Genomic_DNA"/>
</dbReference>
<evidence type="ECO:0000256" key="1">
    <source>
        <dbReference type="ARBA" id="ARBA00010577"/>
    </source>
</evidence>
<dbReference type="HOGENOM" id="CLU_047535_1_3_5"/>
<dbReference type="InterPro" id="IPR005648">
    <property type="entry name" value="FlgD"/>
</dbReference>
<protein>
    <recommendedName>
        <fullName evidence="2">Basal-body rod modification protein FlgD</fullName>
    </recommendedName>
</protein>
<dbReference type="eggNOG" id="COG1843">
    <property type="taxonomic scope" value="Bacteria"/>
</dbReference>
<dbReference type="NCBIfam" id="NF004670">
    <property type="entry name" value="PRK06009.1"/>
    <property type="match status" value="1"/>
</dbReference>
<dbReference type="KEGG" id="bid:Bind_3552"/>
<dbReference type="OrthoDB" id="9785233at2"/>
<keyword evidence="6" id="KW-0966">Cell projection</keyword>
<dbReference type="AlphaFoldDB" id="B2IG35"/>
<keyword evidence="6" id="KW-0969">Cilium</keyword>
<keyword evidence="7" id="KW-1185">Reference proteome</keyword>
<name>B2IG35_BEII9</name>
<proteinExistence type="inferred from homology"/>
<organism evidence="6 7">
    <name type="scientific">Beijerinckia indica subsp. indica (strain ATCC 9039 / DSM 1715 / NCIMB 8712)</name>
    <dbReference type="NCBI Taxonomy" id="395963"/>
    <lineage>
        <taxon>Bacteria</taxon>
        <taxon>Pseudomonadati</taxon>
        <taxon>Pseudomonadota</taxon>
        <taxon>Alphaproteobacteria</taxon>
        <taxon>Hyphomicrobiales</taxon>
        <taxon>Beijerinckiaceae</taxon>
        <taxon>Beijerinckia</taxon>
    </lineage>
</organism>
<reference evidence="6 7" key="2">
    <citation type="journal article" date="2010" name="J. Bacteriol.">
        <title>Complete genome sequence of Beijerinckia indica subsp. indica.</title>
        <authorList>
            <person name="Tamas I."/>
            <person name="Dedysh S.N."/>
            <person name="Liesack W."/>
            <person name="Stott M.B."/>
            <person name="Alam M."/>
            <person name="Murrell J.C."/>
            <person name="Dunfield P.F."/>
        </authorList>
    </citation>
    <scope>NUCLEOTIDE SEQUENCE [LARGE SCALE GENOMIC DNA]</scope>
    <source>
        <strain evidence="7">ATCC 9039 / DSM 1715 / NCIMB 8712</strain>
    </source>
</reference>
<dbReference type="STRING" id="395963.Bind_3552"/>
<evidence type="ECO:0000256" key="3">
    <source>
        <dbReference type="ARBA" id="ARBA00022795"/>
    </source>
</evidence>
<evidence type="ECO:0000256" key="4">
    <source>
        <dbReference type="ARBA" id="ARBA00024746"/>
    </source>
</evidence>
<accession>B2IG35</accession>
<keyword evidence="6" id="KW-0282">Flagellum</keyword>
<evidence type="ECO:0000313" key="6">
    <source>
        <dbReference type="EMBL" id="ACB97109.1"/>
    </source>
</evidence>
<dbReference type="Pfam" id="PF03963">
    <property type="entry name" value="FlgD"/>
    <property type="match status" value="1"/>
</dbReference>